<comment type="caution">
    <text evidence="2">The sequence shown here is derived from an EMBL/GenBank/DDBJ whole genome shotgun (WGS) entry which is preliminary data.</text>
</comment>
<proteinExistence type="predicted"/>
<name>A0A915YS30_9GLOM</name>
<evidence type="ECO:0000313" key="2">
    <source>
        <dbReference type="EMBL" id="CAB5321146.1"/>
    </source>
</evidence>
<dbReference type="OrthoDB" id="2306594at2759"/>
<organism evidence="2 3">
    <name type="scientific">Rhizophagus irregularis</name>
    <dbReference type="NCBI Taxonomy" id="588596"/>
    <lineage>
        <taxon>Eukaryota</taxon>
        <taxon>Fungi</taxon>
        <taxon>Fungi incertae sedis</taxon>
        <taxon>Mucoromycota</taxon>
        <taxon>Glomeromycotina</taxon>
        <taxon>Glomeromycetes</taxon>
        <taxon>Glomerales</taxon>
        <taxon>Glomeraceae</taxon>
        <taxon>Rhizophagus</taxon>
    </lineage>
</organism>
<accession>A0A915YS30</accession>
<gene>
    <name evidence="2" type="ORF">CHRIB12_LOCUS2212</name>
</gene>
<reference evidence="2" key="1">
    <citation type="submission" date="2020-05" db="EMBL/GenBank/DDBJ databases">
        <authorList>
            <person name="Rincon C."/>
            <person name="Sanders R I."/>
            <person name="Robbins C."/>
            <person name="Chaturvedi A."/>
        </authorList>
    </citation>
    <scope>NUCLEOTIDE SEQUENCE</scope>
    <source>
        <strain evidence="2">CHB12</strain>
    </source>
</reference>
<sequence>MFHYPPKLSISLEENDSFPSMLFCPNYKDNSFKIVSANYYESTYNIKKKNPLVNLIDSKVFQDIPGDNSDCKFFNGTLFPSFLKKNFAGGVYVLIFNSSEVIIFMGDNNVDWINFIPQGKKFSDVESIMLQRESRIFQYTEIRIQAINGTIYRNFQMSFKGNYLSNTDTGLVINVPARVMTMILRPSLTLVELFSNIGGYLSIWGIIVFLFGRRKMDPFGFVSRFVFIEQDKTKLLKELKKMKDDKSVKQSKIDIITTETSNLDDQVELENLLAKYYIHMDFYKHAVKTSDI</sequence>
<evidence type="ECO:0000313" key="3">
    <source>
        <dbReference type="Proteomes" id="UP000684084"/>
    </source>
</evidence>
<dbReference type="Proteomes" id="UP000684084">
    <property type="component" value="Unassembled WGS sequence"/>
</dbReference>
<dbReference type="EMBL" id="CAGKOT010000003">
    <property type="protein sequence ID" value="CAB5321146.1"/>
    <property type="molecule type" value="Genomic_DNA"/>
</dbReference>
<protein>
    <submittedName>
        <fullName evidence="2">Uncharacterized protein</fullName>
    </submittedName>
</protein>
<dbReference type="VEuPathDB" id="FungiDB:RhiirFUN_013067"/>
<feature type="transmembrane region" description="Helical" evidence="1">
    <location>
        <begin position="193"/>
        <end position="211"/>
    </location>
</feature>
<keyword evidence="1" id="KW-0812">Transmembrane</keyword>
<evidence type="ECO:0000256" key="1">
    <source>
        <dbReference type="SAM" id="Phobius"/>
    </source>
</evidence>
<dbReference type="AlphaFoldDB" id="A0A915YS30"/>
<keyword evidence="1" id="KW-1133">Transmembrane helix</keyword>
<keyword evidence="1" id="KW-0472">Membrane</keyword>